<reference evidence="1 2" key="1">
    <citation type="journal article" date="2016" name="Nat. Commun.">
        <title>Thousands of microbial genomes shed light on interconnected biogeochemical processes in an aquifer system.</title>
        <authorList>
            <person name="Anantharaman K."/>
            <person name="Brown C.T."/>
            <person name="Hug L.A."/>
            <person name="Sharon I."/>
            <person name="Castelle C.J."/>
            <person name="Probst A.J."/>
            <person name="Thomas B.C."/>
            <person name="Singh A."/>
            <person name="Wilkins M.J."/>
            <person name="Karaoz U."/>
            <person name="Brodie E.L."/>
            <person name="Williams K.H."/>
            <person name="Hubbard S.S."/>
            <person name="Banfield J.F."/>
        </authorList>
    </citation>
    <scope>NUCLEOTIDE SEQUENCE [LARGE SCALE GENOMIC DNA]</scope>
</reference>
<gene>
    <name evidence="1" type="ORF">A2647_04745</name>
</gene>
<comment type="caution">
    <text evidence="1">The sequence shown here is derived from an EMBL/GenBank/DDBJ whole genome shotgun (WGS) entry which is preliminary data.</text>
</comment>
<evidence type="ECO:0000313" key="1">
    <source>
        <dbReference type="EMBL" id="OGI65223.1"/>
    </source>
</evidence>
<dbReference type="Proteomes" id="UP000177370">
    <property type="component" value="Unassembled WGS sequence"/>
</dbReference>
<organism evidence="1 2">
    <name type="scientific">Candidatus Nomurabacteria bacterium RIFCSPHIGHO2_01_FULL_40_24b</name>
    <dbReference type="NCBI Taxonomy" id="1801739"/>
    <lineage>
        <taxon>Bacteria</taxon>
        <taxon>Candidatus Nomuraibacteriota</taxon>
    </lineage>
</organism>
<name>A0A1F6V6D6_9BACT</name>
<evidence type="ECO:0000313" key="2">
    <source>
        <dbReference type="Proteomes" id="UP000177370"/>
    </source>
</evidence>
<sequence length="75" mass="9196">MQKTEIRKWRIKKKTKYARIVKRISSLNRMIFLFMKRCGYRRRPFARSADFKEDYCSEIIGFFIGESALYVINQY</sequence>
<dbReference type="AlphaFoldDB" id="A0A1F6V6D6"/>
<protein>
    <submittedName>
        <fullName evidence="1">Uncharacterized protein</fullName>
    </submittedName>
</protein>
<dbReference type="EMBL" id="MFTP01000022">
    <property type="protein sequence ID" value="OGI65223.1"/>
    <property type="molecule type" value="Genomic_DNA"/>
</dbReference>
<proteinExistence type="predicted"/>
<accession>A0A1F6V6D6</accession>